<dbReference type="InterPro" id="IPR027145">
    <property type="entry name" value="PWP2"/>
</dbReference>
<dbReference type="Pfam" id="PF04003">
    <property type="entry name" value="Utp12"/>
    <property type="match status" value="1"/>
</dbReference>
<dbReference type="GO" id="GO:0000028">
    <property type="term" value="P:ribosomal small subunit assembly"/>
    <property type="evidence" value="ECO:0007669"/>
    <property type="project" value="TreeGrafter"/>
</dbReference>
<dbReference type="STRING" id="133381.A0A2T9ZCN5"/>
<dbReference type="Proteomes" id="UP000245609">
    <property type="component" value="Unassembled WGS sequence"/>
</dbReference>
<dbReference type="PANTHER" id="PTHR19858:SF0">
    <property type="entry name" value="PERIODIC TRYPTOPHAN PROTEIN 2 HOMOLOG"/>
    <property type="match status" value="1"/>
</dbReference>
<reference evidence="6 7" key="1">
    <citation type="journal article" date="2018" name="MBio">
        <title>Comparative Genomics Reveals the Core Gene Toolbox for the Fungus-Insect Symbiosis.</title>
        <authorList>
            <person name="Wang Y."/>
            <person name="Stata M."/>
            <person name="Wang W."/>
            <person name="Stajich J.E."/>
            <person name="White M.M."/>
            <person name="Moncalvo J.M."/>
        </authorList>
    </citation>
    <scope>NUCLEOTIDE SEQUENCE [LARGE SCALE GENOMIC DNA]</scope>
    <source>
        <strain evidence="6 7">SC-DP-2</strain>
    </source>
</reference>
<dbReference type="EMBL" id="MBFS01000493">
    <property type="protein sequence ID" value="PVV02358.1"/>
    <property type="molecule type" value="Genomic_DNA"/>
</dbReference>
<evidence type="ECO:0000313" key="6">
    <source>
        <dbReference type="EMBL" id="PVV02358.1"/>
    </source>
</evidence>
<dbReference type="PROSITE" id="PS50082">
    <property type="entry name" value="WD_REPEATS_2"/>
    <property type="match status" value="5"/>
</dbReference>
<dbReference type="PROSITE" id="PS50294">
    <property type="entry name" value="WD_REPEATS_REGION"/>
    <property type="match status" value="4"/>
</dbReference>
<accession>A0A2T9ZCN5</accession>
<dbReference type="GO" id="GO:0034388">
    <property type="term" value="C:Pwp2p-containing subcomplex of 90S preribosome"/>
    <property type="evidence" value="ECO:0007669"/>
    <property type="project" value="TreeGrafter"/>
</dbReference>
<keyword evidence="2 4" id="KW-0853">WD repeat</keyword>
<sequence>MKIDFKFSNLCGTVYKKGNLLFTPDGNSIISPVGNQVSIFDLVNNKSETMPFENRKNIVYIALSPNSQLLLTIDEDGRALLVNFYRRIVIHHFNFKGKVNCAEFSPDGKFIAVGVGKRIEIWRSPGLQHEFAPFILHRKYSGHYDDLTHINWFHDSRFFVTSSKDFTVKIYSTDPVDGFVPTTLTGHKQTVIASFFGSDNSTIYTISKDGALAVRKFNLVADQSVVEFGKFPLDPKTNQPLETQWSTPKHHYFMQKNTKLKVAVFNPATQTLVVGFSNGVFSLYEMPSFSELQTLSITQTKLTAAAINFSGEWIALASSKLGQLLVWEWQSESYILKQQGHAYDMSCVAFSGDGQYIATGGDDGKVKIWTAASGFCFVTFSNHSAAVTAIQFSKRNQVVISASADGTVRAFDLVRYRNFRTFVSPTPVQFTCVAVDPSGEIVVAGCQDSFDIYMWSMQTGNLLDVLSGHEGPVSALDFSPDGVQLASASWDKSVRLWNVFQRSVSVDKLSHMFEVLSVVYRPDSKQVSTSTLDGQIHFWNVENASQLFSIEGRKDIAPGRKQNDVMTAENSSFGKSFTSLCYSADGSVILGSGNSLYICLYDVESGVLLKKFRVSSNFSFDGMHELLNSKYMTEAGPIDAIDSDHNASDLEDRLDMSLPGVKSGDLSKRNTKEIVRTSCIRFSPSGKQFAASTNMGLVIFSLDNNLYFDPYDLEVDITPSVVKELLFNEHYLRALVYSLRLGENTITNLVYNNIPLSQVQHIVKQIPSKYLIRMLQFISRIFETNRFLQLNLHWINMIFTNRSAYFLSNSLSVRPVLRDLRKACSKIHLNLGKLCDDNIFDIQRLISS</sequence>
<evidence type="ECO:0000256" key="4">
    <source>
        <dbReference type="PROSITE-ProRule" id="PRU00221"/>
    </source>
</evidence>
<comment type="caution">
    <text evidence="6">The sequence shown here is derived from an EMBL/GenBank/DDBJ whole genome shotgun (WGS) entry which is preliminary data.</text>
</comment>
<dbReference type="OrthoDB" id="3142434at2759"/>
<dbReference type="Gene3D" id="2.130.10.10">
    <property type="entry name" value="YVTN repeat-like/Quinoprotein amine dehydrogenase"/>
    <property type="match status" value="3"/>
</dbReference>
<dbReference type="PANTHER" id="PTHR19858">
    <property type="entry name" value="WD40 REPEAT PROTEIN"/>
    <property type="match status" value="1"/>
</dbReference>
<dbReference type="InterPro" id="IPR019775">
    <property type="entry name" value="WD40_repeat_CS"/>
</dbReference>
<feature type="domain" description="Small-subunit processome Utp12" evidence="5">
    <location>
        <begin position="743"/>
        <end position="843"/>
    </location>
</feature>
<evidence type="ECO:0000313" key="7">
    <source>
        <dbReference type="Proteomes" id="UP000245609"/>
    </source>
</evidence>
<dbReference type="CDD" id="cd00200">
    <property type="entry name" value="WD40"/>
    <property type="match status" value="1"/>
</dbReference>
<dbReference type="InterPro" id="IPR015943">
    <property type="entry name" value="WD40/YVTN_repeat-like_dom_sf"/>
</dbReference>
<feature type="repeat" description="WD" evidence="4">
    <location>
        <begin position="380"/>
        <end position="421"/>
    </location>
</feature>
<organism evidence="6 7">
    <name type="scientific">Smittium megazygosporum</name>
    <dbReference type="NCBI Taxonomy" id="133381"/>
    <lineage>
        <taxon>Eukaryota</taxon>
        <taxon>Fungi</taxon>
        <taxon>Fungi incertae sedis</taxon>
        <taxon>Zoopagomycota</taxon>
        <taxon>Kickxellomycotina</taxon>
        <taxon>Harpellomycetes</taxon>
        <taxon>Harpellales</taxon>
        <taxon>Legeriomycetaceae</taxon>
        <taxon>Smittium</taxon>
    </lineage>
</organism>
<feature type="repeat" description="WD" evidence="4">
    <location>
        <begin position="338"/>
        <end position="379"/>
    </location>
</feature>
<dbReference type="AlphaFoldDB" id="A0A2T9ZCN5"/>
<gene>
    <name evidence="6" type="ORF">BB560_003190</name>
</gene>
<protein>
    <recommendedName>
        <fullName evidence="5">Small-subunit processome Utp12 domain-containing protein</fullName>
    </recommendedName>
</protein>
<keyword evidence="7" id="KW-1185">Reference proteome</keyword>
<dbReference type="SUPFAM" id="SSF50978">
    <property type="entry name" value="WD40 repeat-like"/>
    <property type="match status" value="3"/>
</dbReference>
<name>A0A2T9ZCN5_9FUNG</name>
<feature type="repeat" description="WD" evidence="4">
    <location>
        <begin position="140"/>
        <end position="172"/>
    </location>
</feature>
<dbReference type="InterPro" id="IPR001680">
    <property type="entry name" value="WD40_rpt"/>
</dbReference>
<evidence type="ECO:0000256" key="2">
    <source>
        <dbReference type="ARBA" id="ARBA00022574"/>
    </source>
</evidence>
<evidence type="ECO:0000256" key="1">
    <source>
        <dbReference type="ARBA" id="ARBA00010226"/>
    </source>
</evidence>
<dbReference type="PROSITE" id="PS00678">
    <property type="entry name" value="WD_REPEATS_1"/>
    <property type="match status" value="2"/>
</dbReference>
<feature type="repeat" description="WD" evidence="4">
    <location>
        <begin position="466"/>
        <end position="499"/>
    </location>
</feature>
<dbReference type="GO" id="GO:0032040">
    <property type="term" value="C:small-subunit processome"/>
    <property type="evidence" value="ECO:0007669"/>
    <property type="project" value="TreeGrafter"/>
</dbReference>
<evidence type="ECO:0000259" key="5">
    <source>
        <dbReference type="Pfam" id="PF04003"/>
    </source>
</evidence>
<dbReference type="InterPro" id="IPR036322">
    <property type="entry name" value="WD40_repeat_dom_sf"/>
</dbReference>
<dbReference type="InterPro" id="IPR007148">
    <property type="entry name" value="SSU_processome_Utp12"/>
</dbReference>
<feature type="repeat" description="WD" evidence="4">
    <location>
        <begin position="508"/>
        <end position="549"/>
    </location>
</feature>
<proteinExistence type="inferred from homology"/>
<dbReference type="Pfam" id="PF00400">
    <property type="entry name" value="WD40"/>
    <property type="match status" value="6"/>
</dbReference>
<dbReference type="GO" id="GO:0000462">
    <property type="term" value="P:maturation of SSU-rRNA from tricistronic rRNA transcript (SSU-rRNA, 5.8S rRNA, LSU-rRNA)"/>
    <property type="evidence" value="ECO:0007669"/>
    <property type="project" value="TreeGrafter"/>
</dbReference>
<comment type="similarity">
    <text evidence="1">Belongs to the WD repeat PWP2 family.</text>
</comment>
<dbReference type="SMART" id="SM00320">
    <property type="entry name" value="WD40"/>
    <property type="match status" value="12"/>
</dbReference>
<evidence type="ECO:0000256" key="3">
    <source>
        <dbReference type="ARBA" id="ARBA00022737"/>
    </source>
</evidence>
<keyword evidence="3" id="KW-0677">Repeat</keyword>